<feature type="transmembrane region" description="Helical" evidence="1">
    <location>
        <begin position="366"/>
        <end position="385"/>
    </location>
</feature>
<feature type="transmembrane region" description="Helical" evidence="1">
    <location>
        <begin position="156"/>
        <end position="176"/>
    </location>
</feature>
<keyword evidence="1" id="KW-0812">Transmembrane</keyword>
<feature type="transmembrane region" description="Helical" evidence="1">
    <location>
        <begin position="422"/>
        <end position="442"/>
    </location>
</feature>
<feature type="transmembrane region" description="Helical" evidence="1">
    <location>
        <begin position="25"/>
        <end position="47"/>
    </location>
</feature>
<keyword evidence="1" id="KW-0472">Membrane</keyword>
<evidence type="ECO:0000313" key="2">
    <source>
        <dbReference type="EMBL" id="KCZ70818.1"/>
    </source>
</evidence>
<keyword evidence="3" id="KW-1185">Reference proteome</keyword>
<feature type="transmembrane region" description="Helical" evidence="1">
    <location>
        <begin position="391"/>
        <end position="410"/>
    </location>
</feature>
<comment type="caution">
    <text evidence="2">The sequence shown here is derived from an EMBL/GenBank/DDBJ whole genome shotgun (WGS) entry which is preliminary data.</text>
</comment>
<reference evidence="2 3" key="1">
    <citation type="journal article" date="2013" name="Nature">
        <title>Anaerobic oxidation of methane coupled to nitrate reduction in a novel archaeal lineage.</title>
        <authorList>
            <person name="Haroon M.F."/>
            <person name="Hu S."/>
            <person name="Shi Y."/>
            <person name="Imelfort M."/>
            <person name="Keller J."/>
            <person name="Hugenholtz P."/>
            <person name="Yuan Z."/>
            <person name="Tyson G.W."/>
        </authorList>
    </citation>
    <scope>NUCLEOTIDE SEQUENCE [LARGE SCALE GENOMIC DNA]</scope>
    <source>
        <strain evidence="2 3">ANME-2d</strain>
    </source>
</reference>
<proteinExistence type="predicted"/>
<name>A0A062V2H0_9EURY</name>
<dbReference type="Proteomes" id="UP000027153">
    <property type="component" value="Unassembled WGS sequence"/>
</dbReference>
<dbReference type="RefSeq" id="WP_048092737.1">
    <property type="nucleotide sequence ID" value="NZ_JMIY01000007.1"/>
</dbReference>
<evidence type="ECO:0000313" key="3">
    <source>
        <dbReference type="Proteomes" id="UP000027153"/>
    </source>
</evidence>
<dbReference type="OrthoDB" id="378712at2157"/>
<keyword evidence="1" id="KW-1133">Transmembrane helix</keyword>
<organism evidence="2 3">
    <name type="scientific">Candidatus Methanoperedens nitratireducens</name>
    <dbReference type="NCBI Taxonomy" id="1392998"/>
    <lineage>
        <taxon>Archaea</taxon>
        <taxon>Methanobacteriati</taxon>
        <taxon>Methanobacteriota</taxon>
        <taxon>Stenosarchaea group</taxon>
        <taxon>Methanomicrobia</taxon>
        <taxon>Methanosarcinales</taxon>
        <taxon>ANME-2 cluster</taxon>
        <taxon>Candidatus Methanoperedentaceae</taxon>
        <taxon>Candidatus Methanoperedens</taxon>
    </lineage>
</organism>
<feature type="transmembrane region" description="Helical" evidence="1">
    <location>
        <begin position="236"/>
        <end position="255"/>
    </location>
</feature>
<dbReference type="EMBL" id="JMIY01000007">
    <property type="protein sequence ID" value="KCZ70818.1"/>
    <property type="molecule type" value="Genomic_DNA"/>
</dbReference>
<feature type="transmembrane region" description="Helical" evidence="1">
    <location>
        <begin position="209"/>
        <end position="230"/>
    </location>
</feature>
<dbReference type="AlphaFoldDB" id="A0A062V2H0"/>
<protein>
    <submittedName>
        <fullName evidence="2">Uncharacterized protein</fullName>
    </submittedName>
</protein>
<gene>
    <name evidence="2" type="ORF">ANME2D_02843</name>
</gene>
<feature type="transmembrane region" description="Helical" evidence="1">
    <location>
        <begin position="59"/>
        <end position="85"/>
    </location>
</feature>
<evidence type="ECO:0000256" key="1">
    <source>
        <dbReference type="SAM" id="Phobius"/>
    </source>
</evidence>
<accession>A0A062V2H0</accession>
<sequence>MNEIDIEKSSKKPLTAPEQQDSGTYIGLLLGGIILATGAIVLFNNLYSTFSAKGIDITFAIIFSMGLMLASAYGAISCFFALYRIAFLNKLLSKKIGEEFEDFVLYTKPFIEEVIRQRLVVEKVIDKLEALEKRSMESASAHPESPNPVSIRWWEFLLFVALLTNVSIGLYVYLEAHPYEMVPYSVIILGIAWWVLIAKYFGLLFDPKAVYIPAIFIAVLPTLSILLRIVLESYQVLFIVFLALFFYVAATYYYYKYLTTGISSFSIAKLKEELATSKKARAEKQIAVEIEDKKKSILEQALLRISKPEPVQEPSPLPVSQIGTEQAGINVMDVIRSAIRIKIRNLSLIFTGMVWPQQLCQSGKKISLAGVILASLGAVSIIAFAGTYEDVSLGAIFIGIIMLATGYSIAGKGGKRVFAINSFLLPAGVLLSLGAAISFYFLSPSSLEENIFKIAIQYTAGLFLLSLDILIARAKRKNNLS</sequence>
<feature type="transmembrane region" description="Helical" evidence="1">
    <location>
        <begin position="182"/>
        <end position="202"/>
    </location>
</feature>
<feature type="transmembrane region" description="Helical" evidence="1">
    <location>
        <begin position="454"/>
        <end position="472"/>
    </location>
</feature>